<name>A0A5N5TEF2_9CRUS</name>
<accession>A0A5N5TEF2</accession>
<protein>
    <submittedName>
        <fullName evidence="2">RWD domain-containing protein 2A</fullName>
    </submittedName>
</protein>
<organism evidence="2 3">
    <name type="scientific">Armadillidium nasatum</name>
    <dbReference type="NCBI Taxonomy" id="96803"/>
    <lineage>
        <taxon>Eukaryota</taxon>
        <taxon>Metazoa</taxon>
        <taxon>Ecdysozoa</taxon>
        <taxon>Arthropoda</taxon>
        <taxon>Crustacea</taxon>
        <taxon>Multicrustacea</taxon>
        <taxon>Malacostraca</taxon>
        <taxon>Eumalacostraca</taxon>
        <taxon>Peracarida</taxon>
        <taxon>Isopoda</taxon>
        <taxon>Oniscidea</taxon>
        <taxon>Crinocheta</taxon>
        <taxon>Armadillidiidae</taxon>
        <taxon>Armadillidium</taxon>
    </lineage>
</organism>
<dbReference type="EMBL" id="SEYY01002127">
    <property type="protein sequence ID" value="KAB7504901.1"/>
    <property type="molecule type" value="Genomic_DNA"/>
</dbReference>
<dbReference type="CDD" id="cd23829">
    <property type="entry name" value="RWD_RWDD2"/>
    <property type="match status" value="1"/>
</dbReference>
<gene>
    <name evidence="2" type="primary">RWDD2A</name>
    <name evidence="2" type="ORF">Anas_00352</name>
</gene>
<dbReference type="InterPro" id="IPR010541">
    <property type="entry name" value="Prp3_C"/>
</dbReference>
<keyword evidence="3" id="KW-1185">Reference proteome</keyword>
<reference evidence="2 3" key="1">
    <citation type="journal article" date="2019" name="PLoS Biol.">
        <title>Sex chromosomes control vertical transmission of feminizing Wolbachia symbionts in an isopod.</title>
        <authorList>
            <person name="Becking T."/>
            <person name="Chebbi M.A."/>
            <person name="Giraud I."/>
            <person name="Moumen B."/>
            <person name="Laverre T."/>
            <person name="Caubet Y."/>
            <person name="Peccoud J."/>
            <person name="Gilbert C."/>
            <person name="Cordaux R."/>
        </authorList>
    </citation>
    <scope>NUCLEOTIDE SEQUENCE [LARGE SCALE GENOMIC DNA]</scope>
    <source>
        <strain evidence="2">ANa2</strain>
        <tissue evidence="2">Whole body excluding digestive tract and cuticle</tissue>
    </source>
</reference>
<dbReference type="AlphaFoldDB" id="A0A5N5TEF2"/>
<sequence>MLQSMFPDPSEFVIDEGDVNVLNAFVINQDINLPCLEYCINLKNEKGKVTLHVALPVFYPNELPDIYVRSNELSRQTQLELNAELNLFLESLEKGDLVIGSIIAWLQERSDEFLMKDVNKLPLPVKRKDIKELSDEYQLTGFCLPGKPGIICVEGLLKNVNSWWHTVRSWNWQKILCKKHEENKVNLHEDIQTLRRFEKFRELGPDSNIRIKGSGFHVDMGDLFRYLEEHESGYMFEEFFGVSGK</sequence>
<dbReference type="Proteomes" id="UP000326759">
    <property type="component" value="Unassembled WGS sequence"/>
</dbReference>
<dbReference type="PANTHER" id="PTHR15955">
    <property type="entry name" value="RWD DOMAIN CONTAINING PROTEIN 2"/>
    <property type="match status" value="1"/>
</dbReference>
<dbReference type="Pfam" id="PF05773">
    <property type="entry name" value="RWD"/>
    <property type="match status" value="1"/>
</dbReference>
<evidence type="ECO:0000313" key="2">
    <source>
        <dbReference type="EMBL" id="KAB7504901.1"/>
    </source>
</evidence>
<dbReference type="Gene3D" id="3.10.110.10">
    <property type="entry name" value="Ubiquitin Conjugating Enzyme"/>
    <property type="match status" value="1"/>
</dbReference>
<feature type="domain" description="RWD" evidence="1">
    <location>
        <begin position="1"/>
        <end position="113"/>
    </location>
</feature>
<dbReference type="PANTHER" id="PTHR15955:SF8">
    <property type="entry name" value="RWD DOMAIN-CONTAINING PROTEIN 2B-RELATED"/>
    <property type="match status" value="1"/>
</dbReference>
<dbReference type="SMART" id="SM00591">
    <property type="entry name" value="RWD"/>
    <property type="match status" value="1"/>
</dbReference>
<dbReference type="InterPro" id="IPR017359">
    <property type="entry name" value="Phi-like"/>
</dbReference>
<dbReference type="CDD" id="cd24163">
    <property type="entry name" value="RWDD2_C"/>
    <property type="match status" value="1"/>
</dbReference>
<evidence type="ECO:0000259" key="1">
    <source>
        <dbReference type="PROSITE" id="PS50908"/>
    </source>
</evidence>
<evidence type="ECO:0000313" key="3">
    <source>
        <dbReference type="Proteomes" id="UP000326759"/>
    </source>
</evidence>
<dbReference type="Pfam" id="PF06544">
    <property type="entry name" value="Prp3_C"/>
    <property type="match status" value="1"/>
</dbReference>
<dbReference type="PROSITE" id="PS50908">
    <property type="entry name" value="RWD"/>
    <property type="match status" value="1"/>
</dbReference>
<dbReference type="InterPro" id="IPR006575">
    <property type="entry name" value="RWD_dom"/>
</dbReference>
<dbReference type="SUPFAM" id="SSF54495">
    <property type="entry name" value="UBC-like"/>
    <property type="match status" value="1"/>
</dbReference>
<dbReference type="PIRSF" id="PIRSF038021">
    <property type="entry name" value="UCP038021_RWDD2"/>
    <property type="match status" value="1"/>
</dbReference>
<comment type="caution">
    <text evidence="2">The sequence shown here is derived from an EMBL/GenBank/DDBJ whole genome shotgun (WGS) entry which is preliminary data.</text>
</comment>
<proteinExistence type="predicted"/>
<dbReference type="InterPro" id="IPR059181">
    <property type="entry name" value="RWDD2A-B_C"/>
</dbReference>
<dbReference type="InterPro" id="IPR016135">
    <property type="entry name" value="UBQ-conjugating_enzyme/RWD"/>
</dbReference>
<dbReference type="OrthoDB" id="432412at2759"/>